<keyword evidence="4" id="KW-1185">Reference proteome</keyword>
<dbReference type="Pfam" id="PF03004">
    <property type="entry name" value="Transposase_24"/>
    <property type="match status" value="1"/>
</dbReference>
<name>A0AAV7EEG1_ARIFI</name>
<dbReference type="Proteomes" id="UP000825729">
    <property type="component" value="Unassembled WGS sequence"/>
</dbReference>
<dbReference type="InterPro" id="IPR004252">
    <property type="entry name" value="Probable_transposase_24"/>
</dbReference>
<dbReference type="PANTHER" id="PTHR33144:SF25">
    <property type="entry name" value="DUF4216 DOMAIN-CONTAINING PROTEIN"/>
    <property type="match status" value="1"/>
</dbReference>
<dbReference type="PANTHER" id="PTHR33144">
    <property type="entry name" value="OS10G0409366 PROTEIN-RELATED"/>
    <property type="match status" value="1"/>
</dbReference>
<organism evidence="3 4">
    <name type="scientific">Aristolochia fimbriata</name>
    <name type="common">White veined hardy Dutchman's pipe vine</name>
    <dbReference type="NCBI Taxonomy" id="158543"/>
    <lineage>
        <taxon>Eukaryota</taxon>
        <taxon>Viridiplantae</taxon>
        <taxon>Streptophyta</taxon>
        <taxon>Embryophyta</taxon>
        <taxon>Tracheophyta</taxon>
        <taxon>Spermatophyta</taxon>
        <taxon>Magnoliopsida</taxon>
        <taxon>Magnoliidae</taxon>
        <taxon>Piperales</taxon>
        <taxon>Aristolochiaceae</taxon>
        <taxon>Aristolochia</taxon>
    </lineage>
</organism>
<evidence type="ECO:0000313" key="4">
    <source>
        <dbReference type="Proteomes" id="UP000825729"/>
    </source>
</evidence>
<feature type="region of interest" description="Disordered" evidence="2">
    <location>
        <begin position="1"/>
        <end position="41"/>
    </location>
</feature>
<sequence>MPPNKKQRSKELTTPSTSIRGNTGDTSTRLSRISPVVGSDDEMQEPQFEELPIVESSRPKCGRGTLGHQLGVYSRMWIYFPLNIKWDSQAIGVFDDILNVMKKRYVFRYVEGDALVLDEVMKNICKRSLRLMVKNWRRNLKEKYDKKDEEARKICPDSRLTQAGWELLMKYWAKPEVIESCKRNKINRAHLQTTHTLGSKSIARHYVEEREKLGDDFTVLGSYLSAHRKKDGTFGRHHGGFERGMGSGWSRRSHQYSGTSDGMNEALSIQVNSIQEEKRVMIDTIENLKETQKETIEDLKETHREKIRAMESRMQATFQAQLQAQAKWFMDIIKTPLSAFDYSSTQDPPDTGK</sequence>
<comment type="caution">
    <text evidence="3">The sequence shown here is derived from an EMBL/GenBank/DDBJ whole genome shotgun (WGS) entry which is preliminary data.</text>
</comment>
<evidence type="ECO:0000256" key="2">
    <source>
        <dbReference type="SAM" id="MobiDB-lite"/>
    </source>
</evidence>
<evidence type="ECO:0008006" key="5">
    <source>
        <dbReference type="Google" id="ProtNLM"/>
    </source>
</evidence>
<keyword evidence="1" id="KW-0175">Coiled coil</keyword>
<accession>A0AAV7EEG1</accession>
<gene>
    <name evidence="3" type="ORF">H6P81_013246</name>
</gene>
<proteinExistence type="predicted"/>
<dbReference type="AlphaFoldDB" id="A0AAV7EEG1"/>
<protein>
    <recommendedName>
        <fullName evidence="5">Transposase</fullName>
    </recommendedName>
</protein>
<reference evidence="3 4" key="1">
    <citation type="submission" date="2021-07" db="EMBL/GenBank/DDBJ databases">
        <title>The Aristolochia fimbriata genome: insights into angiosperm evolution, floral development and chemical biosynthesis.</title>
        <authorList>
            <person name="Jiao Y."/>
        </authorList>
    </citation>
    <scope>NUCLEOTIDE SEQUENCE [LARGE SCALE GENOMIC DNA]</scope>
    <source>
        <strain evidence="3">IBCAS-2021</strain>
        <tissue evidence="3">Leaf</tissue>
    </source>
</reference>
<evidence type="ECO:0000313" key="3">
    <source>
        <dbReference type="EMBL" id="KAG9447118.1"/>
    </source>
</evidence>
<feature type="coiled-coil region" evidence="1">
    <location>
        <begin position="271"/>
        <end position="313"/>
    </location>
</feature>
<feature type="compositionally biased region" description="Polar residues" evidence="2">
    <location>
        <begin position="12"/>
        <end position="31"/>
    </location>
</feature>
<evidence type="ECO:0000256" key="1">
    <source>
        <dbReference type="SAM" id="Coils"/>
    </source>
</evidence>
<dbReference type="EMBL" id="JAINDJ010000005">
    <property type="protein sequence ID" value="KAG9447118.1"/>
    <property type="molecule type" value="Genomic_DNA"/>
</dbReference>